<dbReference type="KEGG" id="poz:I0K15_10220"/>
<evidence type="ECO:0000256" key="3">
    <source>
        <dbReference type="ARBA" id="ARBA00022679"/>
    </source>
</evidence>
<dbReference type="SUPFAM" id="SSF53756">
    <property type="entry name" value="UDP-Glycosyltransferase/glycogen phosphorylase"/>
    <property type="match status" value="1"/>
</dbReference>
<keyword evidence="6" id="KW-1185">Reference proteome</keyword>
<gene>
    <name evidence="5" type="ORF">I0K15_10220</name>
</gene>
<keyword evidence="3 5" id="KW-0808">Transferase</keyword>
<dbReference type="PANTHER" id="PTHR12526">
    <property type="entry name" value="GLYCOSYLTRANSFERASE"/>
    <property type="match status" value="1"/>
</dbReference>
<evidence type="ECO:0000259" key="4">
    <source>
        <dbReference type="Pfam" id="PF00534"/>
    </source>
</evidence>
<comment type="similarity">
    <text evidence="1">Belongs to the glycosyltransferase group 1 family. Glycosyltransferase 4 subfamily.</text>
</comment>
<name>A0A7S9LN88_9RHOB</name>
<organism evidence="5 6">
    <name type="scientific">Pontivivens ytuae</name>
    <dbReference type="NCBI Taxonomy" id="2789856"/>
    <lineage>
        <taxon>Bacteria</taxon>
        <taxon>Pseudomonadati</taxon>
        <taxon>Pseudomonadota</taxon>
        <taxon>Alphaproteobacteria</taxon>
        <taxon>Rhodobacterales</taxon>
        <taxon>Paracoccaceae</taxon>
        <taxon>Pontivivens</taxon>
    </lineage>
</organism>
<reference evidence="5 6" key="1">
    <citation type="submission" date="2020-11" db="EMBL/GenBank/DDBJ databases">
        <title>Description of Pontivivens ytuae sp. nov. isolated from deep sea sediment of Mariana Trench.</title>
        <authorList>
            <person name="Wang Z."/>
            <person name="Sun Q.-L."/>
            <person name="Xu X.-D."/>
            <person name="Tang Y.-Z."/>
            <person name="Zhang J."/>
        </authorList>
    </citation>
    <scope>NUCLEOTIDE SEQUENCE [LARGE SCALE GENOMIC DNA]</scope>
    <source>
        <strain evidence="5 6">MT2928</strain>
    </source>
</reference>
<dbReference type="GO" id="GO:0016757">
    <property type="term" value="F:glycosyltransferase activity"/>
    <property type="evidence" value="ECO:0007669"/>
    <property type="project" value="UniProtKB-KW"/>
</dbReference>
<evidence type="ECO:0000313" key="6">
    <source>
        <dbReference type="Proteomes" id="UP000594800"/>
    </source>
</evidence>
<evidence type="ECO:0000256" key="1">
    <source>
        <dbReference type="ARBA" id="ARBA00009481"/>
    </source>
</evidence>
<evidence type="ECO:0000256" key="2">
    <source>
        <dbReference type="ARBA" id="ARBA00022676"/>
    </source>
</evidence>
<sequence length="401" mass="43350">MNATPLRITYLLMSWPMPSQPFAISDVLALQNLGHSVTVRALRPAQPEHLAAAREYGLTLDERSHPTWKGTGSVAVQPRNLGLAARLAGVIARHVGRSGGQLVRATALIPRLVDIADEMRDDPPDVVHAFWGHYPALALPLVEQIAPKAVRSMFLGAYDLTTHFLPAAPHLAGTSHTVFTHAAENLELLAERGVDPARVTVVPRGIPLDLANTPAAEKEPGLILTAANFQKAKNIDRIIDAMPMVLAKHPGARLEIAGDGAEREALKAQVERLDLAEKVTFLGMLPREALFARMRAATIFAFASTKPSERLPNVVKEAMLARCHIITSHTPGIEALVEDGVTGEIARDIAPEALAQRIGAALVEKKQETSGPLSEKHIRDNFSAEAAMERYVDRWRGGAGV</sequence>
<feature type="domain" description="Glycosyl transferase family 1" evidence="4">
    <location>
        <begin position="216"/>
        <end position="366"/>
    </location>
</feature>
<dbReference type="InterPro" id="IPR001296">
    <property type="entry name" value="Glyco_trans_1"/>
</dbReference>
<dbReference type="PANTHER" id="PTHR12526:SF640">
    <property type="entry name" value="COLANIC ACID BIOSYNTHESIS GLYCOSYLTRANSFERASE WCAL-RELATED"/>
    <property type="match status" value="1"/>
</dbReference>
<dbReference type="Proteomes" id="UP000594800">
    <property type="component" value="Chromosome"/>
</dbReference>
<dbReference type="RefSeq" id="WP_196101427.1">
    <property type="nucleotide sequence ID" value="NZ_CP064942.1"/>
</dbReference>
<dbReference type="Gene3D" id="3.40.50.2000">
    <property type="entry name" value="Glycogen Phosphorylase B"/>
    <property type="match status" value="2"/>
</dbReference>
<evidence type="ECO:0000313" key="5">
    <source>
        <dbReference type="EMBL" id="QPH52213.1"/>
    </source>
</evidence>
<accession>A0A7S9LN88</accession>
<dbReference type="Pfam" id="PF00534">
    <property type="entry name" value="Glycos_transf_1"/>
    <property type="match status" value="1"/>
</dbReference>
<keyword evidence="2" id="KW-0328">Glycosyltransferase</keyword>
<protein>
    <submittedName>
        <fullName evidence="5">Glycosyltransferase</fullName>
    </submittedName>
</protein>
<proteinExistence type="inferred from homology"/>
<dbReference type="AlphaFoldDB" id="A0A7S9LN88"/>
<dbReference type="EMBL" id="CP064942">
    <property type="protein sequence ID" value="QPH52213.1"/>
    <property type="molecule type" value="Genomic_DNA"/>
</dbReference>